<keyword evidence="1" id="KW-0812">Transmembrane</keyword>
<sequence length="175" mass="19799">MNLKSIGIPALLLLIVFFMSSTIGVGITTLIFAVVFLAQAILFSIKIEYYDKFLSFTNPGFYSAYSEKGSDFIRKKRKTNIISYYLLSAITGFNAYTQIRLMNKFDTRSLFSLRQSLPLVLVIVGVIFLMNYITILVMKKSKTANEDLGWNIIIGILFTIILGGIVSFYIFHSIL</sequence>
<dbReference type="EMBL" id="CP003629">
    <property type="protein sequence ID" value="AFQ43538.1"/>
    <property type="molecule type" value="Genomic_DNA"/>
</dbReference>
<reference evidence="3" key="2">
    <citation type="submission" date="2012-08" db="EMBL/GenBank/DDBJ databases">
        <title>Finished genome of Desulfosporosinus meridiei DSM 13257.</title>
        <authorList>
            <person name="Huntemann M."/>
            <person name="Wei C.-L."/>
            <person name="Han J."/>
            <person name="Detter J.C."/>
            <person name="Han C."/>
            <person name="Davenport K."/>
            <person name="Daligault H."/>
            <person name="Erkkila T."/>
            <person name="Gu W."/>
            <person name="Munk A.C.C."/>
            <person name="Teshima H."/>
            <person name="Xu Y."/>
            <person name="Chain P."/>
            <person name="Tapia R."/>
            <person name="Chen A."/>
            <person name="Krypides N."/>
            <person name="Mavromatis K."/>
            <person name="Markowitz V."/>
            <person name="Szeto E."/>
            <person name="Ivanova N."/>
            <person name="Mikhailova N."/>
            <person name="Ovchinnikova G."/>
            <person name="Pagani I."/>
            <person name="Pati A."/>
            <person name="Goodwin L."/>
            <person name="Peters L."/>
            <person name="Pitluck S."/>
            <person name="Woyke T."/>
            <person name="Pester M."/>
            <person name="Spring S."/>
            <person name="Ollivier B."/>
            <person name="Rattei T."/>
            <person name="Klenk H.-P."/>
            <person name="Wagner M."/>
            <person name="Loy A."/>
        </authorList>
    </citation>
    <scope>NUCLEOTIDE SEQUENCE [LARGE SCALE GENOMIC DNA]</scope>
    <source>
        <strain evidence="3">ATCC BAA-275 / DSM 13257 / NCIMB 13706 / S10</strain>
    </source>
</reference>
<keyword evidence="1" id="KW-1133">Transmembrane helix</keyword>
<accession>J7IWP6</accession>
<feature type="transmembrane region" description="Helical" evidence="1">
    <location>
        <begin position="81"/>
        <end position="99"/>
    </location>
</feature>
<feature type="transmembrane region" description="Helical" evidence="1">
    <location>
        <begin position="119"/>
        <end position="138"/>
    </location>
</feature>
<reference evidence="2 3" key="1">
    <citation type="journal article" date="2012" name="J. Bacteriol.">
        <title>Complete genome sequences of Desulfosporosinus orientis DSM765T, Desulfosporosinus youngiae DSM17734T, Desulfosporosinus meridiei DSM13257T, and Desulfosporosinus acidiphilus DSM22704T.</title>
        <authorList>
            <person name="Pester M."/>
            <person name="Brambilla E."/>
            <person name="Alazard D."/>
            <person name="Rattei T."/>
            <person name="Weinmaier T."/>
            <person name="Han J."/>
            <person name="Lucas S."/>
            <person name="Lapidus A."/>
            <person name="Cheng J.F."/>
            <person name="Goodwin L."/>
            <person name="Pitluck S."/>
            <person name="Peters L."/>
            <person name="Ovchinnikova G."/>
            <person name="Teshima H."/>
            <person name="Detter J.C."/>
            <person name="Han C.S."/>
            <person name="Tapia R."/>
            <person name="Land M.L."/>
            <person name="Hauser L."/>
            <person name="Kyrpides N.C."/>
            <person name="Ivanova N.N."/>
            <person name="Pagani I."/>
            <person name="Huntmann M."/>
            <person name="Wei C.L."/>
            <person name="Davenport K.W."/>
            <person name="Daligault H."/>
            <person name="Chain P.S."/>
            <person name="Chen A."/>
            <person name="Mavromatis K."/>
            <person name="Markowitz V."/>
            <person name="Szeto E."/>
            <person name="Mikhailova N."/>
            <person name="Pati A."/>
            <person name="Wagner M."/>
            <person name="Woyke T."/>
            <person name="Ollivier B."/>
            <person name="Klenk H.P."/>
            <person name="Spring S."/>
            <person name="Loy A."/>
        </authorList>
    </citation>
    <scope>NUCLEOTIDE SEQUENCE [LARGE SCALE GENOMIC DNA]</scope>
    <source>
        <strain evidence="3">ATCC BAA-275 / DSM 13257 / NCIMB 13706 / S10</strain>
    </source>
</reference>
<dbReference type="KEGG" id="dmi:Desmer_1546"/>
<feature type="transmembrane region" description="Helical" evidence="1">
    <location>
        <begin position="12"/>
        <end position="45"/>
    </location>
</feature>
<feature type="transmembrane region" description="Helical" evidence="1">
    <location>
        <begin position="150"/>
        <end position="171"/>
    </location>
</feature>
<keyword evidence="1" id="KW-0472">Membrane</keyword>
<name>J7IWP6_DESMD</name>
<organism evidence="2 3">
    <name type="scientific">Desulfosporosinus meridiei (strain ATCC BAA-275 / DSM 13257 / KCTC 12902 / NCIMB 13706 / S10)</name>
    <dbReference type="NCBI Taxonomy" id="768704"/>
    <lineage>
        <taxon>Bacteria</taxon>
        <taxon>Bacillati</taxon>
        <taxon>Bacillota</taxon>
        <taxon>Clostridia</taxon>
        <taxon>Eubacteriales</taxon>
        <taxon>Desulfitobacteriaceae</taxon>
        <taxon>Desulfosporosinus</taxon>
    </lineage>
</organism>
<dbReference type="OrthoDB" id="1808371at2"/>
<dbReference type="Proteomes" id="UP000005262">
    <property type="component" value="Chromosome"/>
</dbReference>
<keyword evidence="3" id="KW-1185">Reference proteome</keyword>
<evidence type="ECO:0000256" key="1">
    <source>
        <dbReference type="SAM" id="Phobius"/>
    </source>
</evidence>
<dbReference type="AlphaFoldDB" id="J7IWP6"/>
<gene>
    <name evidence="2" type="ordered locus">Desmer_1546</name>
</gene>
<dbReference type="RefSeq" id="WP_014902457.1">
    <property type="nucleotide sequence ID" value="NC_018515.1"/>
</dbReference>
<dbReference type="eggNOG" id="ENOG5033UNP">
    <property type="taxonomic scope" value="Bacteria"/>
</dbReference>
<dbReference type="HOGENOM" id="CLU_1583841_0_0_9"/>
<protein>
    <submittedName>
        <fullName evidence="2">Uncharacterized protein</fullName>
    </submittedName>
</protein>
<proteinExistence type="predicted"/>
<evidence type="ECO:0000313" key="3">
    <source>
        <dbReference type="Proteomes" id="UP000005262"/>
    </source>
</evidence>
<evidence type="ECO:0000313" key="2">
    <source>
        <dbReference type="EMBL" id="AFQ43538.1"/>
    </source>
</evidence>